<evidence type="ECO:0000256" key="3">
    <source>
        <dbReference type="ARBA" id="ARBA00023004"/>
    </source>
</evidence>
<dbReference type="GO" id="GO:0046872">
    <property type="term" value="F:metal ion binding"/>
    <property type="evidence" value="ECO:0007669"/>
    <property type="project" value="UniProtKB-UniRule"/>
</dbReference>
<dbReference type="OrthoDB" id="652091at2759"/>
<dbReference type="PANTHER" id="PTHR10720">
    <property type="entry name" value="HEME OXYGENASE"/>
    <property type="match status" value="1"/>
</dbReference>
<dbReference type="InterPro" id="IPR002051">
    <property type="entry name" value="Haem_Oase"/>
</dbReference>
<feature type="transmembrane region" description="Helical" evidence="7">
    <location>
        <begin position="223"/>
        <end position="244"/>
    </location>
</feature>
<comment type="caution">
    <text evidence="8">The sequence shown here is derived from an EMBL/GenBank/DDBJ whole genome shotgun (WGS) entry which is preliminary data.</text>
</comment>
<dbReference type="AlphaFoldDB" id="A0A8J2QWQ3"/>
<comment type="similarity">
    <text evidence="4">Belongs to the heme oxygenase family.</text>
</comment>
<dbReference type="PANTHER" id="PTHR10720:SF0">
    <property type="entry name" value="HEME OXYGENASE"/>
    <property type="match status" value="1"/>
</dbReference>
<keyword evidence="3 4" id="KW-0408">Iron</keyword>
<dbReference type="EMBL" id="CAKASE010000061">
    <property type="protein sequence ID" value="CAG9568619.1"/>
    <property type="molecule type" value="Genomic_DNA"/>
</dbReference>
<feature type="binding site" description="axial binding residue" evidence="6">
    <location>
        <position position="20"/>
    </location>
    <ligand>
        <name>heme b</name>
        <dbReference type="ChEBI" id="CHEBI:60344"/>
    </ligand>
    <ligandPart>
        <name>Fe</name>
        <dbReference type="ChEBI" id="CHEBI:18248"/>
    </ligandPart>
</feature>
<evidence type="ECO:0000313" key="8">
    <source>
        <dbReference type="EMBL" id="CAG9568619.1"/>
    </source>
</evidence>
<gene>
    <name evidence="8" type="ORF">DCHRY22_LOCUS8480</name>
</gene>
<comment type="catalytic activity">
    <reaction evidence="4">
        <text>heme b + 3 reduced [NADPH--hemoprotein reductase] + 3 O2 = biliverdin IXalpha + CO + Fe(2+) + 3 oxidized [NADPH--hemoprotein reductase] + 3 H2O + H(+)</text>
        <dbReference type="Rhea" id="RHEA:21764"/>
        <dbReference type="Rhea" id="RHEA-COMP:11964"/>
        <dbReference type="Rhea" id="RHEA-COMP:11965"/>
        <dbReference type="ChEBI" id="CHEBI:15377"/>
        <dbReference type="ChEBI" id="CHEBI:15378"/>
        <dbReference type="ChEBI" id="CHEBI:15379"/>
        <dbReference type="ChEBI" id="CHEBI:17245"/>
        <dbReference type="ChEBI" id="CHEBI:29033"/>
        <dbReference type="ChEBI" id="CHEBI:57618"/>
        <dbReference type="ChEBI" id="CHEBI:57991"/>
        <dbReference type="ChEBI" id="CHEBI:58210"/>
        <dbReference type="ChEBI" id="CHEBI:60344"/>
        <dbReference type="EC" id="1.14.14.18"/>
    </reaction>
</comment>
<dbReference type="GO" id="GO:0006788">
    <property type="term" value="P:heme oxidation"/>
    <property type="evidence" value="ECO:0007669"/>
    <property type="project" value="UniProtKB-UniRule"/>
</dbReference>
<dbReference type="InterPro" id="IPR016084">
    <property type="entry name" value="Haem_Oase-like_multi-hlx"/>
</dbReference>
<dbReference type="PIRSF" id="PIRSF000343">
    <property type="entry name" value="Haem_Oase"/>
    <property type="match status" value="1"/>
</dbReference>
<accession>A0A8J2QWQ3</accession>
<dbReference type="EC" id="1.14.14.18" evidence="4"/>
<feature type="transmembrane region" description="Helical" evidence="7">
    <location>
        <begin position="119"/>
        <end position="140"/>
    </location>
</feature>
<dbReference type="Proteomes" id="UP000789524">
    <property type="component" value="Unassembled WGS sequence"/>
</dbReference>
<dbReference type="InterPro" id="IPR016053">
    <property type="entry name" value="Haem_Oase-like"/>
</dbReference>
<dbReference type="SUPFAM" id="SSF48613">
    <property type="entry name" value="Heme oxygenase-like"/>
    <property type="match status" value="1"/>
</dbReference>
<proteinExistence type="inferred from homology"/>
<dbReference type="PRINTS" id="PR00088">
    <property type="entry name" value="HAEMOXYGNASE"/>
</dbReference>
<keyword evidence="7" id="KW-0472">Membrane</keyword>
<evidence type="ECO:0000256" key="7">
    <source>
        <dbReference type="SAM" id="Phobius"/>
    </source>
</evidence>
<keyword evidence="7" id="KW-1133">Transmembrane helix</keyword>
<evidence type="ECO:0000256" key="1">
    <source>
        <dbReference type="ARBA" id="ARBA00022617"/>
    </source>
</evidence>
<dbReference type="Gene3D" id="1.20.910.10">
    <property type="entry name" value="Heme oxygenase-like"/>
    <property type="match status" value="1"/>
</dbReference>
<reference evidence="8" key="1">
    <citation type="submission" date="2021-09" db="EMBL/GenBank/DDBJ databases">
        <authorList>
            <person name="Martin H S."/>
        </authorList>
    </citation>
    <scope>NUCLEOTIDE SEQUENCE</scope>
</reference>
<keyword evidence="9" id="KW-1185">Reference proteome</keyword>
<name>A0A8J2QWQ3_9NEOP</name>
<keyword evidence="1 4" id="KW-0349">Heme</keyword>
<evidence type="ECO:0000256" key="6">
    <source>
        <dbReference type="PIRSR" id="PIRSR000343-2"/>
    </source>
</evidence>
<evidence type="ECO:0000256" key="5">
    <source>
        <dbReference type="PIRSR" id="PIRSR000343-1"/>
    </source>
</evidence>
<feature type="binding site" evidence="5">
    <location>
        <position position="13"/>
    </location>
    <ligand>
        <name>heme b</name>
        <dbReference type="ChEBI" id="CHEBI:60344"/>
    </ligand>
</feature>
<dbReference type="Pfam" id="PF01126">
    <property type="entry name" value="Heme_oxygenase"/>
    <property type="match status" value="1"/>
</dbReference>
<organism evidence="8 9">
    <name type="scientific">Danaus chrysippus</name>
    <name type="common">African queen</name>
    <dbReference type="NCBI Taxonomy" id="151541"/>
    <lineage>
        <taxon>Eukaryota</taxon>
        <taxon>Metazoa</taxon>
        <taxon>Ecdysozoa</taxon>
        <taxon>Arthropoda</taxon>
        <taxon>Hexapoda</taxon>
        <taxon>Insecta</taxon>
        <taxon>Pterygota</taxon>
        <taxon>Neoptera</taxon>
        <taxon>Endopterygota</taxon>
        <taxon>Lepidoptera</taxon>
        <taxon>Glossata</taxon>
        <taxon>Ditrysia</taxon>
        <taxon>Papilionoidea</taxon>
        <taxon>Nymphalidae</taxon>
        <taxon>Danainae</taxon>
        <taxon>Danaini</taxon>
        <taxon>Danaina</taxon>
        <taxon>Danaus</taxon>
        <taxon>Anosia</taxon>
    </lineage>
</organism>
<evidence type="ECO:0000256" key="2">
    <source>
        <dbReference type="ARBA" id="ARBA00022723"/>
    </source>
</evidence>
<feature type="binding site" evidence="5">
    <location>
        <position position="126"/>
    </location>
    <ligand>
        <name>heme b</name>
        <dbReference type="ChEBI" id="CHEBI:60344"/>
    </ligand>
</feature>
<evidence type="ECO:0000313" key="9">
    <source>
        <dbReference type="Proteomes" id="UP000789524"/>
    </source>
</evidence>
<protein>
    <recommendedName>
        <fullName evidence="4">Heme oxygenase</fullName>
        <ecNumber evidence="4">1.14.14.18</ecNumber>
    </recommendedName>
</protein>
<dbReference type="GO" id="GO:0004392">
    <property type="term" value="F:heme oxygenase (decyclizing) activity"/>
    <property type="evidence" value="ECO:0007669"/>
    <property type="project" value="UniProtKB-UniRule"/>
</dbReference>
<evidence type="ECO:0000256" key="4">
    <source>
        <dbReference type="PIRNR" id="PIRNR000343"/>
    </source>
</evidence>
<dbReference type="CDD" id="cd19165">
    <property type="entry name" value="HemeO"/>
    <property type="match status" value="1"/>
</dbReference>
<sequence length="245" mass="28586">MFSKEESFTTRMRYETRKIHSVSDALVNAKFAVSLKDPSVWGGGLFVFYHIFAYLEDAKDRLNVPELKKLFVDPVMERKHEFEVDLAEYLGDDWHLLPKSPELENYLQHLRNLERDKPILLLAYIYHLYLGMLSGGQILAKKRNLFGEADQEKPRKYQDRVTCFGNIDIGELKKKMKQAMNEIAENMTEDEKLEFIEESNHVFIMNNLVVNSIQGQSQIINRILYKSSLVLLFVVGVTIAYKMVR</sequence>
<keyword evidence="2 4" id="KW-0479">Metal-binding</keyword>
<keyword evidence="7" id="KW-0812">Transmembrane</keyword>